<dbReference type="eggNOG" id="COG3829">
    <property type="taxonomic scope" value="Bacteria"/>
</dbReference>
<dbReference type="PROSITE" id="PS00688">
    <property type="entry name" value="SIGMA54_INTERACT_3"/>
    <property type="match status" value="1"/>
</dbReference>
<dbReference type="SMART" id="SM00086">
    <property type="entry name" value="PAC"/>
    <property type="match status" value="1"/>
</dbReference>
<dbReference type="CDD" id="cd00130">
    <property type="entry name" value="PAS"/>
    <property type="match status" value="1"/>
</dbReference>
<dbReference type="SMART" id="SM00382">
    <property type="entry name" value="AAA"/>
    <property type="match status" value="1"/>
</dbReference>
<sequence>MGINTSNRTSITPEFAVMLFDAMAEGVFALDKNGRILSWNPAMEKISGYPAGEALGQNCSLLKFTECFGKTCPAGMSECGIFKHGRVNSKECRLRHKDGRHVPVMKSARVVTDDTGEVIGVVETVSDLTELQEARQQLAEAGRKLGEIHRLDNIIGKSNAMNRVFAAVEAAAASDATVLIQGESGTGKELVAGAIHHNSARSQGPMITVNCSALSESLLESELFGHARGSFTGAHRDRKGRFEEADGGTVFLDEIGEISPFIQVKLLRVLQERTVERVGESQKRFVDIRILTATNKNLLALVNSGEFRQDLYYRLKVFPVQVPPLKDRREDIPLLVEHFITMENRKTAKNIAGVTANTMRLLMDYNWPGNVRELENAIEHAFVLCSENGTISPFDLPVEIRKADYYAGHGDAGLLSVVSPPRPLTRHSLLELLAACNWNKAEVARRAGVSRTAIWKQMKKWNIPLQPPEK</sequence>
<dbReference type="Pfam" id="PF00158">
    <property type="entry name" value="Sigma54_activat"/>
    <property type="match status" value="1"/>
</dbReference>
<dbReference type="Pfam" id="PF25601">
    <property type="entry name" value="AAA_lid_14"/>
    <property type="match status" value="1"/>
</dbReference>
<evidence type="ECO:0000313" key="9">
    <source>
        <dbReference type="EMBL" id="ABW68871.1"/>
    </source>
</evidence>
<dbReference type="Gene3D" id="3.30.450.20">
    <property type="entry name" value="PAS domain"/>
    <property type="match status" value="1"/>
</dbReference>
<reference evidence="9 10" key="1">
    <citation type="submission" date="2007-10" db="EMBL/GenBank/DDBJ databases">
        <title>Complete sequence of Desulfococcus oleovorans Hxd3.</title>
        <authorList>
            <consortium name="US DOE Joint Genome Institute"/>
            <person name="Copeland A."/>
            <person name="Lucas S."/>
            <person name="Lapidus A."/>
            <person name="Barry K."/>
            <person name="Glavina del Rio T."/>
            <person name="Dalin E."/>
            <person name="Tice H."/>
            <person name="Pitluck S."/>
            <person name="Kiss H."/>
            <person name="Brettin T."/>
            <person name="Bruce D."/>
            <person name="Detter J.C."/>
            <person name="Han C."/>
            <person name="Schmutz J."/>
            <person name="Larimer F."/>
            <person name="Land M."/>
            <person name="Hauser L."/>
            <person name="Kyrpides N."/>
            <person name="Kim E."/>
            <person name="Wawrik B."/>
            <person name="Richardson P."/>
        </authorList>
    </citation>
    <scope>NUCLEOTIDE SEQUENCE [LARGE SCALE GENOMIC DNA]</scope>
    <source>
        <strain evidence="10">DSM 6200 / JCM 39069 / Hxd3</strain>
    </source>
</reference>
<dbReference type="InterPro" id="IPR000700">
    <property type="entry name" value="PAS-assoc_C"/>
</dbReference>
<keyword evidence="5" id="KW-0804">Transcription</keyword>
<dbReference type="PROSITE" id="PS00675">
    <property type="entry name" value="SIGMA54_INTERACT_1"/>
    <property type="match status" value="1"/>
</dbReference>
<keyword evidence="2" id="KW-0067">ATP-binding</keyword>
<keyword evidence="1" id="KW-0547">Nucleotide-binding</keyword>
<dbReference type="InterPro" id="IPR058031">
    <property type="entry name" value="AAA_lid_NorR"/>
</dbReference>
<dbReference type="SUPFAM" id="SSF46689">
    <property type="entry name" value="Homeodomain-like"/>
    <property type="match status" value="1"/>
</dbReference>
<dbReference type="Pfam" id="PF02954">
    <property type="entry name" value="HTH_8"/>
    <property type="match status" value="1"/>
</dbReference>
<dbReference type="HOGENOM" id="CLU_000445_8_1_7"/>
<dbReference type="PROSITE" id="PS50113">
    <property type="entry name" value="PAC"/>
    <property type="match status" value="1"/>
</dbReference>
<dbReference type="Gene3D" id="1.10.8.60">
    <property type="match status" value="1"/>
</dbReference>
<evidence type="ECO:0000256" key="4">
    <source>
        <dbReference type="ARBA" id="ARBA00023125"/>
    </source>
</evidence>
<evidence type="ECO:0000259" key="8">
    <source>
        <dbReference type="PROSITE" id="PS50113"/>
    </source>
</evidence>
<dbReference type="InterPro" id="IPR025943">
    <property type="entry name" value="Sigma_54_int_dom_ATP-bd_2"/>
</dbReference>
<dbReference type="InterPro" id="IPR003593">
    <property type="entry name" value="AAA+_ATPase"/>
</dbReference>
<dbReference type="InterPro" id="IPR002078">
    <property type="entry name" value="Sigma_54_int"/>
</dbReference>
<dbReference type="FunFam" id="3.40.50.300:FF:000006">
    <property type="entry name" value="DNA-binding transcriptional regulator NtrC"/>
    <property type="match status" value="1"/>
</dbReference>
<dbReference type="STRING" id="96561.Dole_3068"/>
<dbReference type="InterPro" id="IPR009057">
    <property type="entry name" value="Homeodomain-like_sf"/>
</dbReference>
<dbReference type="CDD" id="cd00009">
    <property type="entry name" value="AAA"/>
    <property type="match status" value="1"/>
</dbReference>
<dbReference type="SMART" id="SM00091">
    <property type="entry name" value="PAS"/>
    <property type="match status" value="1"/>
</dbReference>
<evidence type="ECO:0000256" key="1">
    <source>
        <dbReference type="ARBA" id="ARBA00022741"/>
    </source>
</evidence>
<keyword evidence="10" id="KW-1185">Reference proteome</keyword>
<dbReference type="NCBIfam" id="TIGR00229">
    <property type="entry name" value="sensory_box"/>
    <property type="match status" value="1"/>
</dbReference>
<dbReference type="Pfam" id="PF13426">
    <property type="entry name" value="PAS_9"/>
    <property type="match status" value="1"/>
</dbReference>
<dbReference type="GO" id="GO:0005524">
    <property type="term" value="F:ATP binding"/>
    <property type="evidence" value="ECO:0007669"/>
    <property type="project" value="UniProtKB-KW"/>
</dbReference>
<name>A8ZZJ9_DESOH</name>
<dbReference type="InterPro" id="IPR035965">
    <property type="entry name" value="PAS-like_dom_sf"/>
</dbReference>
<gene>
    <name evidence="9" type="ordered locus">Dole_3068</name>
</gene>
<dbReference type="PROSITE" id="PS50045">
    <property type="entry name" value="SIGMA54_INTERACT_4"/>
    <property type="match status" value="1"/>
</dbReference>
<feature type="domain" description="PAC" evidence="8">
    <location>
        <begin position="88"/>
        <end position="140"/>
    </location>
</feature>
<evidence type="ECO:0000313" key="10">
    <source>
        <dbReference type="Proteomes" id="UP000008561"/>
    </source>
</evidence>
<accession>A8ZZJ9</accession>
<dbReference type="AlphaFoldDB" id="A8ZZJ9"/>
<evidence type="ECO:0000256" key="2">
    <source>
        <dbReference type="ARBA" id="ARBA00022840"/>
    </source>
</evidence>
<dbReference type="Gene3D" id="3.40.50.300">
    <property type="entry name" value="P-loop containing nucleotide triphosphate hydrolases"/>
    <property type="match status" value="1"/>
</dbReference>
<dbReference type="Gene3D" id="1.10.10.60">
    <property type="entry name" value="Homeodomain-like"/>
    <property type="match status" value="1"/>
</dbReference>
<dbReference type="GO" id="GO:0043565">
    <property type="term" value="F:sequence-specific DNA binding"/>
    <property type="evidence" value="ECO:0007669"/>
    <property type="project" value="InterPro"/>
</dbReference>
<dbReference type="PROSITE" id="PS00676">
    <property type="entry name" value="SIGMA54_INTERACT_2"/>
    <property type="match status" value="1"/>
</dbReference>
<organism evidence="9 10">
    <name type="scientific">Desulfosudis oleivorans (strain DSM 6200 / JCM 39069 / Hxd3)</name>
    <name type="common">Desulfococcus oleovorans</name>
    <dbReference type="NCBI Taxonomy" id="96561"/>
    <lineage>
        <taxon>Bacteria</taxon>
        <taxon>Pseudomonadati</taxon>
        <taxon>Thermodesulfobacteriota</taxon>
        <taxon>Desulfobacteria</taxon>
        <taxon>Desulfobacterales</taxon>
        <taxon>Desulfosudaceae</taxon>
        <taxon>Desulfosudis</taxon>
    </lineage>
</organism>
<dbReference type="EMBL" id="CP000859">
    <property type="protein sequence ID" value="ABW68871.1"/>
    <property type="molecule type" value="Genomic_DNA"/>
</dbReference>
<evidence type="ECO:0000259" key="6">
    <source>
        <dbReference type="PROSITE" id="PS50045"/>
    </source>
</evidence>
<protein>
    <submittedName>
        <fullName evidence="9">PAS modulated sigma54 specific transcriptional regulator, Fis family</fullName>
    </submittedName>
</protein>
<evidence type="ECO:0000259" key="7">
    <source>
        <dbReference type="PROSITE" id="PS50112"/>
    </source>
</evidence>
<keyword evidence="3" id="KW-0805">Transcription regulation</keyword>
<dbReference type="GO" id="GO:0006355">
    <property type="term" value="P:regulation of DNA-templated transcription"/>
    <property type="evidence" value="ECO:0007669"/>
    <property type="project" value="InterPro"/>
</dbReference>
<dbReference type="PROSITE" id="PS50112">
    <property type="entry name" value="PAS"/>
    <property type="match status" value="1"/>
</dbReference>
<dbReference type="Proteomes" id="UP000008561">
    <property type="component" value="Chromosome"/>
</dbReference>
<feature type="domain" description="PAS" evidence="7">
    <location>
        <begin position="12"/>
        <end position="64"/>
    </location>
</feature>
<evidence type="ECO:0000256" key="5">
    <source>
        <dbReference type="ARBA" id="ARBA00023163"/>
    </source>
</evidence>
<feature type="domain" description="Sigma-54 factor interaction" evidence="6">
    <location>
        <begin position="154"/>
        <end position="383"/>
    </location>
</feature>
<evidence type="ECO:0000256" key="3">
    <source>
        <dbReference type="ARBA" id="ARBA00023015"/>
    </source>
</evidence>
<dbReference type="SUPFAM" id="SSF55785">
    <property type="entry name" value="PYP-like sensor domain (PAS domain)"/>
    <property type="match status" value="1"/>
</dbReference>
<dbReference type="InterPro" id="IPR025662">
    <property type="entry name" value="Sigma_54_int_dom_ATP-bd_1"/>
</dbReference>
<dbReference type="KEGG" id="dol:Dole_3068"/>
<dbReference type="InterPro" id="IPR002197">
    <property type="entry name" value="HTH_Fis"/>
</dbReference>
<keyword evidence="4" id="KW-0238">DNA-binding</keyword>
<dbReference type="InterPro" id="IPR027417">
    <property type="entry name" value="P-loop_NTPase"/>
</dbReference>
<dbReference type="InterPro" id="IPR001610">
    <property type="entry name" value="PAC"/>
</dbReference>
<dbReference type="PANTHER" id="PTHR32071">
    <property type="entry name" value="TRANSCRIPTIONAL REGULATORY PROTEIN"/>
    <property type="match status" value="1"/>
</dbReference>
<dbReference type="InterPro" id="IPR025944">
    <property type="entry name" value="Sigma_54_int_dom_CS"/>
</dbReference>
<dbReference type="SUPFAM" id="SSF52540">
    <property type="entry name" value="P-loop containing nucleoside triphosphate hydrolases"/>
    <property type="match status" value="1"/>
</dbReference>
<dbReference type="OrthoDB" id="5413348at2"/>
<proteinExistence type="predicted"/>
<dbReference type="InterPro" id="IPR000014">
    <property type="entry name" value="PAS"/>
</dbReference>